<keyword evidence="1" id="KW-0812">Transmembrane</keyword>
<dbReference type="Proteomes" id="UP001632038">
    <property type="component" value="Unassembled WGS sequence"/>
</dbReference>
<accession>A0ABD3BYN7</accession>
<feature type="signal peptide" evidence="2">
    <location>
        <begin position="1"/>
        <end position="24"/>
    </location>
</feature>
<comment type="caution">
    <text evidence="3">The sequence shown here is derived from an EMBL/GenBank/DDBJ whole genome shotgun (WGS) entry which is preliminary data.</text>
</comment>
<keyword evidence="1" id="KW-0472">Membrane</keyword>
<dbReference type="PANTHER" id="PTHR33512:SF7">
    <property type="entry name" value="LEGUME LECTIN DOMAIN-CONTAINING PROTEIN"/>
    <property type="match status" value="1"/>
</dbReference>
<dbReference type="Pfam" id="PF06697">
    <property type="entry name" value="DUF1191"/>
    <property type="match status" value="1"/>
</dbReference>
<feature type="chain" id="PRO_5044874308" evidence="2">
    <location>
        <begin position="25"/>
        <end position="294"/>
    </location>
</feature>
<dbReference type="InterPro" id="IPR010605">
    <property type="entry name" value="DUF1191"/>
</dbReference>
<keyword evidence="2" id="KW-0732">Signal</keyword>
<dbReference type="AlphaFoldDB" id="A0ABD3BYN7"/>
<organism evidence="3 4">
    <name type="scientific">Castilleja foliolosa</name>
    <dbReference type="NCBI Taxonomy" id="1961234"/>
    <lineage>
        <taxon>Eukaryota</taxon>
        <taxon>Viridiplantae</taxon>
        <taxon>Streptophyta</taxon>
        <taxon>Embryophyta</taxon>
        <taxon>Tracheophyta</taxon>
        <taxon>Spermatophyta</taxon>
        <taxon>Magnoliopsida</taxon>
        <taxon>eudicotyledons</taxon>
        <taxon>Gunneridae</taxon>
        <taxon>Pentapetalae</taxon>
        <taxon>asterids</taxon>
        <taxon>lamiids</taxon>
        <taxon>Lamiales</taxon>
        <taxon>Orobanchaceae</taxon>
        <taxon>Pedicularideae</taxon>
        <taxon>Castillejinae</taxon>
        <taxon>Castilleja</taxon>
    </lineage>
</organism>
<reference evidence="4" key="1">
    <citation type="journal article" date="2024" name="IScience">
        <title>Strigolactones Initiate the Formation of Haustorium-like Structures in Castilleja.</title>
        <authorList>
            <person name="Buerger M."/>
            <person name="Peterson D."/>
            <person name="Chory J."/>
        </authorList>
    </citation>
    <scope>NUCLEOTIDE SEQUENCE [LARGE SCALE GENOMIC DNA]</scope>
</reference>
<evidence type="ECO:0000256" key="1">
    <source>
        <dbReference type="SAM" id="Phobius"/>
    </source>
</evidence>
<evidence type="ECO:0000313" key="3">
    <source>
        <dbReference type="EMBL" id="KAL3622194.1"/>
    </source>
</evidence>
<evidence type="ECO:0000313" key="4">
    <source>
        <dbReference type="Proteomes" id="UP001632038"/>
    </source>
</evidence>
<dbReference type="PANTHER" id="PTHR33512">
    <property type="entry name" value="PROTEIN, PUTATIVE (DUF1191)-RELATED"/>
    <property type="match status" value="1"/>
</dbReference>
<name>A0ABD3BYN7_9LAMI</name>
<feature type="transmembrane region" description="Helical" evidence="1">
    <location>
        <begin position="221"/>
        <end position="245"/>
    </location>
</feature>
<keyword evidence="4" id="KW-1185">Reference proteome</keyword>
<proteinExistence type="predicted"/>
<protein>
    <submittedName>
        <fullName evidence="3">Uncharacterized protein</fullName>
    </submittedName>
</protein>
<dbReference type="EMBL" id="JAVIJP010000060">
    <property type="protein sequence ID" value="KAL3622194.1"/>
    <property type="molecule type" value="Genomic_DNA"/>
</dbReference>
<keyword evidence="1" id="KW-1133">Transmembrane helix</keyword>
<gene>
    <name evidence="3" type="ORF">CASFOL_033605</name>
</gene>
<evidence type="ECO:0000256" key="2">
    <source>
        <dbReference type="SAM" id="SignalP"/>
    </source>
</evidence>
<sequence length="294" mass="33247">MGTNISCLLIRIIFCALLWPNIQASQNYTKPNSLNSFLYNYAFSNIVPRPRTGQLYNVSLPANFSGIEISIIRLRTHSLWQNGLNLSTFQVPPRALPLPFTNRVDFLYQNLGNWSTFYYNVPNYTFVAPVIGLLSYDANISSTRRGLIELNLTRDDPIIVRFKNLVLGGDGRMKCVRFGTNETLEFTELTLGRSCVGRGDGHFSVVVPRKNEENRESKFKWWIVGIAIGGFVGVILVILIGVYVYKFIKWKKVWKMEKHSGESEGLSTVWIGNSKMPTASGIRTQPSFGDSYVP</sequence>